<sequence>MHMRRQESKKCVDWIVQGIVDRCFVAIDESARYFNQNMQETRALELQVESASVNEVIDTTDNSIINSECSSLECDVYVDAELSHAQQLLRQLIEEKYTYQRKCREYLDAVRTLTDAEDHGQYQWLREEIVAFLQKQPQRMQQIRDLNRKLNHLYLHLQNADGVTFE</sequence>
<dbReference type="Proteomes" id="UP000023152">
    <property type="component" value="Unassembled WGS sequence"/>
</dbReference>
<dbReference type="AlphaFoldDB" id="X6NG69"/>
<comment type="caution">
    <text evidence="1">The sequence shown here is derived from an EMBL/GenBank/DDBJ whole genome shotgun (WGS) entry which is preliminary data.</text>
</comment>
<name>X6NG69_RETFI</name>
<keyword evidence="2" id="KW-1185">Reference proteome</keyword>
<proteinExistence type="predicted"/>
<gene>
    <name evidence="1" type="ORF">RFI_11811</name>
</gene>
<reference evidence="1 2" key="1">
    <citation type="journal article" date="2013" name="Curr. Biol.">
        <title>The Genome of the Foraminiferan Reticulomyxa filosa.</title>
        <authorList>
            <person name="Glockner G."/>
            <person name="Hulsmann N."/>
            <person name="Schleicher M."/>
            <person name="Noegel A.A."/>
            <person name="Eichinger L."/>
            <person name="Gallinger C."/>
            <person name="Pawlowski J."/>
            <person name="Sierra R."/>
            <person name="Euteneuer U."/>
            <person name="Pillet L."/>
            <person name="Moustafa A."/>
            <person name="Platzer M."/>
            <person name="Groth M."/>
            <person name="Szafranski K."/>
            <person name="Schliwa M."/>
        </authorList>
    </citation>
    <scope>NUCLEOTIDE SEQUENCE [LARGE SCALE GENOMIC DNA]</scope>
</reference>
<dbReference type="EMBL" id="ASPP01008625">
    <property type="protein sequence ID" value="ETO25325.1"/>
    <property type="molecule type" value="Genomic_DNA"/>
</dbReference>
<protein>
    <submittedName>
        <fullName evidence="1">Uncharacterized protein</fullName>
    </submittedName>
</protein>
<accession>X6NG69</accession>
<evidence type="ECO:0000313" key="2">
    <source>
        <dbReference type="Proteomes" id="UP000023152"/>
    </source>
</evidence>
<organism evidence="1 2">
    <name type="scientific">Reticulomyxa filosa</name>
    <dbReference type="NCBI Taxonomy" id="46433"/>
    <lineage>
        <taxon>Eukaryota</taxon>
        <taxon>Sar</taxon>
        <taxon>Rhizaria</taxon>
        <taxon>Retaria</taxon>
        <taxon>Foraminifera</taxon>
        <taxon>Monothalamids</taxon>
        <taxon>Reticulomyxidae</taxon>
        <taxon>Reticulomyxa</taxon>
    </lineage>
</organism>
<evidence type="ECO:0000313" key="1">
    <source>
        <dbReference type="EMBL" id="ETO25325.1"/>
    </source>
</evidence>